<evidence type="ECO:0000256" key="7">
    <source>
        <dbReference type="SAM" id="MobiDB-lite"/>
    </source>
</evidence>
<protein>
    <submittedName>
        <fullName evidence="9">Fungal-specific transcription factor domain-containing protein</fullName>
    </submittedName>
</protein>
<keyword evidence="6" id="KW-0539">Nucleus</keyword>
<keyword evidence="1" id="KW-0479">Metal-binding</keyword>
<keyword evidence="10" id="KW-1185">Reference proteome</keyword>
<dbReference type="SMART" id="SM00066">
    <property type="entry name" value="GAL4"/>
    <property type="match status" value="1"/>
</dbReference>
<evidence type="ECO:0000256" key="5">
    <source>
        <dbReference type="ARBA" id="ARBA00023163"/>
    </source>
</evidence>
<dbReference type="GO" id="GO:0001228">
    <property type="term" value="F:DNA-binding transcription activator activity, RNA polymerase II-specific"/>
    <property type="evidence" value="ECO:0007669"/>
    <property type="project" value="TreeGrafter"/>
</dbReference>
<dbReference type="SUPFAM" id="SSF57701">
    <property type="entry name" value="Zn2/Cys6 DNA-binding domain"/>
    <property type="match status" value="1"/>
</dbReference>
<dbReference type="EMBL" id="MU251416">
    <property type="protein sequence ID" value="KAG9236062.1"/>
    <property type="molecule type" value="Genomic_DNA"/>
</dbReference>
<feature type="compositionally biased region" description="Polar residues" evidence="7">
    <location>
        <begin position="109"/>
        <end position="118"/>
    </location>
</feature>
<dbReference type="GO" id="GO:0008270">
    <property type="term" value="F:zinc ion binding"/>
    <property type="evidence" value="ECO:0007669"/>
    <property type="project" value="InterPro"/>
</dbReference>
<evidence type="ECO:0000256" key="2">
    <source>
        <dbReference type="ARBA" id="ARBA00022833"/>
    </source>
</evidence>
<keyword evidence="5" id="KW-0804">Transcription</keyword>
<dbReference type="Gene3D" id="4.10.240.10">
    <property type="entry name" value="Zn(2)-C6 fungal-type DNA-binding domain"/>
    <property type="match status" value="1"/>
</dbReference>
<evidence type="ECO:0000256" key="1">
    <source>
        <dbReference type="ARBA" id="ARBA00022723"/>
    </source>
</evidence>
<dbReference type="PANTHER" id="PTHR31944:SF131">
    <property type="entry name" value="HEME-RESPONSIVE ZINC FINGER TRANSCRIPTION FACTOR HAP1"/>
    <property type="match status" value="1"/>
</dbReference>
<name>A0A9P7YM46_9HELO</name>
<sequence length="730" mass="82218">MPSIPGYQTVFRVAKPDVSGHLNGNTTPVTRRNRQSVSCLTCRSRKLKCDRQHPCSTCTRRGESDAAACTYSNTTSRSTNRYHTGAPRSSEAHLRLQRLEEMVTNLIQNSKDNSSLGSIPSPGRASTGPSSGPLNETQELIEEPEKRLGRLDVHGSESMFIGPTHWTALLDNIRDIQDALDTDVGQSDEPFPNPLPTQPDIFIGTSQAHSLPDFCKSMPPRPSIDQLVSKYFNAKHNQAPIIHKQKFLREYDSFWSDPSSVPFLWVSILFSVMFIGSSVNVEGPPPEARDFLVSAGHALVAGKYQNGNIYSIEALIFYASCKYIQKEDMESNTWVLNGITARLALRMGYHRDPSTLANITPFEGEMRRRTYFHVEAMDLLMSFKAGLPPVIHENECDTEPPRNLFDTDFDEDCEVLPPSRPTSTPTAMLYYCEKSRLAKFLRRVITHALSLKSSPYEETMKIDSELESAHRAIPASLRIRPLSASFTDQAYLILHRLNVELLYLRSSCILHRKYISYQRGNPAYSYSRKRSVDVGLEILGYQAELHHACQPGGQLYKDRWMPSSLIMYDFLQAVMIVCLDLYESRNETIDREAHSKQYHAVRQAYDIWLSRTSSSRDARRATNVIAAILLKIPKPSFSFDNVHNTAGPAAVIPSRETFALESAYSGPSHDDSLQAFGLYNTPGDMPPLPANYFDGIFDEADNFDWGLMDQRLIAQEDSGGQEQFPFGWHS</sequence>
<proteinExistence type="predicted"/>
<dbReference type="PANTHER" id="PTHR31944">
    <property type="entry name" value="HEME-RESPONSIVE ZINC FINGER TRANSCRIPTION FACTOR HAP1"/>
    <property type="match status" value="1"/>
</dbReference>
<keyword evidence="4" id="KW-0238">DNA-binding</keyword>
<dbReference type="PROSITE" id="PS50048">
    <property type="entry name" value="ZN2_CY6_FUNGAL_2"/>
    <property type="match status" value="1"/>
</dbReference>
<evidence type="ECO:0000256" key="6">
    <source>
        <dbReference type="ARBA" id="ARBA00023242"/>
    </source>
</evidence>
<evidence type="ECO:0000256" key="4">
    <source>
        <dbReference type="ARBA" id="ARBA00023125"/>
    </source>
</evidence>
<dbReference type="SMART" id="SM00906">
    <property type="entry name" value="Fungal_trans"/>
    <property type="match status" value="1"/>
</dbReference>
<keyword evidence="2" id="KW-0862">Zinc</keyword>
<evidence type="ECO:0000259" key="8">
    <source>
        <dbReference type="PROSITE" id="PS50048"/>
    </source>
</evidence>
<dbReference type="Pfam" id="PF00172">
    <property type="entry name" value="Zn_clus"/>
    <property type="match status" value="1"/>
</dbReference>
<reference evidence="9" key="1">
    <citation type="journal article" date="2021" name="IMA Fungus">
        <title>Genomic characterization of three marine fungi, including Emericellopsis atlantica sp. nov. with signatures of a generalist lifestyle and marine biomass degradation.</title>
        <authorList>
            <person name="Hagestad O.C."/>
            <person name="Hou L."/>
            <person name="Andersen J.H."/>
            <person name="Hansen E.H."/>
            <person name="Altermark B."/>
            <person name="Li C."/>
            <person name="Kuhnert E."/>
            <person name="Cox R.J."/>
            <person name="Crous P.W."/>
            <person name="Spatafora J.W."/>
            <person name="Lail K."/>
            <person name="Amirebrahimi M."/>
            <person name="Lipzen A."/>
            <person name="Pangilinan J."/>
            <person name="Andreopoulos W."/>
            <person name="Hayes R.D."/>
            <person name="Ng V."/>
            <person name="Grigoriev I.V."/>
            <person name="Jackson S.A."/>
            <person name="Sutton T.D.S."/>
            <person name="Dobson A.D.W."/>
            <person name="Rama T."/>
        </authorList>
    </citation>
    <scope>NUCLEOTIDE SEQUENCE</scope>
    <source>
        <strain evidence="9">TRa018bII</strain>
    </source>
</reference>
<evidence type="ECO:0000256" key="3">
    <source>
        <dbReference type="ARBA" id="ARBA00023015"/>
    </source>
</evidence>
<dbReference type="InterPro" id="IPR051430">
    <property type="entry name" value="Fungal_TF_Env_Response"/>
</dbReference>
<accession>A0A9P7YM46</accession>
<comment type="caution">
    <text evidence="9">The sequence shown here is derived from an EMBL/GenBank/DDBJ whole genome shotgun (WGS) entry which is preliminary data.</text>
</comment>
<keyword evidence="3" id="KW-0805">Transcription regulation</keyword>
<evidence type="ECO:0000313" key="10">
    <source>
        <dbReference type="Proteomes" id="UP000824998"/>
    </source>
</evidence>
<dbReference type="CDD" id="cd00067">
    <property type="entry name" value="GAL4"/>
    <property type="match status" value="1"/>
</dbReference>
<dbReference type="GO" id="GO:0005634">
    <property type="term" value="C:nucleus"/>
    <property type="evidence" value="ECO:0007669"/>
    <property type="project" value="TreeGrafter"/>
</dbReference>
<dbReference type="Proteomes" id="UP000824998">
    <property type="component" value="Unassembled WGS sequence"/>
</dbReference>
<evidence type="ECO:0000313" key="9">
    <source>
        <dbReference type="EMBL" id="KAG9236062.1"/>
    </source>
</evidence>
<dbReference type="OrthoDB" id="4934715at2759"/>
<dbReference type="InterPro" id="IPR001138">
    <property type="entry name" value="Zn2Cys6_DnaBD"/>
</dbReference>
<dbReference type="AlphaFoldDB" id="A0A9P7YM46"/>
<organism evidence="9 10">
    <name type="scientific">Amylocarpus encephaloides</name>
    <dbReference type="NCBI Taxonomy" id="45428"/>
    <lineage>
        <taxon>Eukaryota</taxon>
        <taxon>Fungi</taxon>
        <taxon>Dikarya</taxon>
        <taxon>Ascomycota</taxon>
        <taxon>Pezizomycotina</taxon>
        <taxon>Leotiomycetes</taxon>
        <taxon>Helotiales</taxon>
        <taxon>Helotiales incertae sedis</taxon>
        <taxon>Amylocarpus</taxon>
    </lineage>
</organism>
<feature type="domain" description="Zn(2)-C6 fungal-type" evidence="8">
    <location>
        <begin position="38"/>
        <end position="71"/>
    </location>
</feature>
<dbReference type="GO" id="GO:0006351">
    <property type="term" value="P:DNA-templated transcription"/>
    <property type="evidence" value="ECO:0007669"/>
    <property type="project" value="InterPro"/>
</dbReference>
<feature type="region of interest" description="Disordered" evidence="7">
    <location>
        <begin position="109"/>
        <end position="136"/>
    </location>
</feature>
<dbReference type="Pfam" id="PF04082">
    <property type="entry name" value="Fungal_trans"/>
    <property type="match status" value="1"/>
</dbReference>
<dbReference type="InterPro" id="IPR007219">
    <property type="entry name" value="XnlR_reg_dom"/>
</dbReference>
<dbReference type="InterPro" id="IPR036864">
    <property type="entry name" value="Zn2-C6_fun-type_DNA-bd_sf"/>
</dbReference>
<gene>
    <name evidence="9" type="ORF">BJ875DRAFT_457540</name>
</gene>
<feature type="compositionally biased region" description="Polar residues" evidence="7">
    <location>
        <begin position="127"/>
        <end position="136"/>
    </location>
</feature>
<dbReference type="CDD" id="cd12148">
    <property type="entry name" value="fungal_TF_MHR"/>
    <property type="match status" value="1"/>
</dbReference>
<dbReference type="GO" id="GO:0000978">
    <property type="term" value="F:RNA polymerase II cis-regulatory region sequence-specific DNA binding"/>
    <property type="evidence" value="ECO:0007669"/>
    <property type="project" value="TreeGrafter"/>
</dbReference>